<keyword evidence="2" id="KW-1185">Reference proteome</keyword>
<organism evidence="1 2">
    <name type="scientific">Iningainema tapete BLCC-T55</name>
    <dbReference type="NCBI Taxonomy" id="2748662"/>
    <lineage>
        <taxon>Bacteria</taxon>
        <taxon>Bacillati</taxon>
        <taxon>Cyanobacteriota</taxon>
        <taxon>Cyanophyceae</taxon>
        <taxon>Nostocales</taxon>
        <taxon>Scytonemataceae</taxon>
        <taxon>Iningainema tapete</taxon>
    </lineage>
</organism>
<accession>A0A8J6Y0R9</accession>
<dbReference type="SUPFAM" id="SSF49464">
    <property type="entry name" value="Carboxypeptidase regulatory domain-like"/>
    <property type="match status" value="1"/>
</dbReference>
<protein>
    <submittedName>
        <fullName evidence="1">Carboxypeptidase regulatory-like domain-containing protein</fullName>
    </submittedName>
</protein>
<proteinExistence type="predicted"/>
<dbReference type="InterPro" id="IPR008969">
    <property type="entry name" value="CarboxyPept-like_regulatory"/>
</dbReference>
<dbReference type="Gene3D" id="2.60.40.1120">
    <property type="entry name" value="Carboxypeptidase-like, regulatory domain"/>
    <property type="match status" value="1"/>
</dbReference>
<dbReference type="Proteomes" id="UP000629098">
    <property type="component" value="Unassembled WGS sequence"/>
</dbReference>
<comment type="caution">
    <text evidence="1">The sequence shown here is derived from an EMBL/GenBank/DDBJ whole genome shotgun (WGS) entry which is preliminary data.</text>
</comment>
<name>A0A8J6Y0R9_9CYAN</name>
<dbReference type="EMBL" id="JACXAE010000104">
    <property type="protein sequence ID" value="MBD2777028.1"/>
    <property type="molecule type" value="Genomic_DNA"/>
</dbReference>
<dbReference type="GO" id="GO:0004180">
    <property type="term" value="F:carboxypeptidase activity"/>
    <property type="evidence" value="ECO:0007669"/>
    <property type="project" value="UniProtKB-KW"/>
</dbReference>
<keyword evidence="1" id="KW-0378">Hydrolase</keyword>
<gene>
    <name evidence="1" type="ORF">ICL16_34515</name>
</gene>
<evidence type="ECO:0000313" key="2">
    <source>
        <dbReference type="Proteomes" id="UP000629098"/>
    </source>
</evidence>
<evidence type="ECO:0000313" key="1">
    <source>
        <dbReference type="EMBL" id="MBD2777028.1"/>
    </source>
</evidence>
<sequence>MDLNQWRTWFLPFTFWLLIVTPAVANPSITPIPADEITNNINELTIIPVGVTVGKRNVNPSVLVRGKEDGSRAINFENWLLPYDAVIQALKLNVTTLPDGQLEVRSPGIVTRIDPKKLYTDPEIGLVFSIQDLQTLFGVQAEFNINEYAIVLEVPWINKSNTPLAETETPIILEGLPHFQPGRFNVAAVEQKVNGSGTATTSPSFSGDLLAVGTAFGGSWFIHASQPTLQNQQTWNIAEAQFLRQTNQADYVFGSQPTFWYQGGGDYWGFTLIQRQGFTPQQSFGGSSFDPRQRLQAAQIGRTIAGRAEPGTLVRLAEAFGDRVIAEVLVDSSGIYRFENIKSKDQSFGSNYRVLLYPEGRLTAQPEIRQATYTTVPGQIPGGASAWVASGGWRRDISHPGLLGFADFRGGIAGRWGLSENLTVGVGGVYDESIKGMAELFYRPANFPLQVAVSALAGGNLDVIADIRYDPSSQFSAALTSDRISSRLNVNWNVAPSFSLFATTDTRDATGGGVQINLSGRNAFTFARVSLDTENRLRWNLLQRLGSLELTQRGNEIGTFSELTYNLSPGSFFNSGHLLLLNYETRSQNRSDSLLTLGWRYRSEQRAIDGNYLFEAQLGCGMGSQGTGIIATVGTTVLPGLMLRGRYQGVSVTSDEATFSVDLVSSLGLQAGINPGDRLLEYFRTQGGLLIQPFFDRNNNGRRDFGEKFYTKNSELLLTINNRSIKSWQHEIRGDRISIRLQPGTYRLDLDPAGFPNDWQATTDALAIDVVAGSYTPVMIPLIRSYTRSGVVSDSQGNAVVGARVEAIKPEGKRKFSVTNGAGVYYLDLQQGDYTLQVNGKSVGNLKLEESSEAFQELNLKQP</sequence>
<keyword evidence="1" id="KW-0121">Carboxypeptidase</keyword>
<keyword evidence="1" id="KW-0645">Protease</keyword>
<dbReference type="AlphaFoldDB" id="A0A8J6Y0R9"/>
<reference evidence="1" key="1">
    <citation type="submission" date="2020-09" db="EMBL/GenBank/DDBJ databases">
        <title>Iningainema tapete sp. nov. (Scytonemataceae, Cyanobacteria) from greenhouses in central Florida (USA) produces two types of nodularin with biosynthetic potential for microcystin-LR and anabaenopeptins.</title>
        <authorList>
            <person name="Berthold D.E."/>
            <person name="Lefler F.W."/>
            <person name="Huang I.-S."/>
            <person name="Abdulla H."/>
            <person name="Zimba P.V."/>
            <person name="Laughinghouse H.D. IV."/>
        </authorList>
    </citation>
    <scope>NUCLEOTIDE SEQUENCE</scope>
    <source>
        <strain evidence="1">BLCCT55</strain>
    </source>
</reference>